<dbReference type="PANTHER" id="PTHR46607">
    <property type="entry name" value="SEC14 DOMAIN AND SPECTRIN REPEAT-CONTAINING PROTEIN 1"/>
    <property type="match status" value="1"/>
</dbReference>
<dbReference type="InterPro" id="IPR018159">
    <property type="entry name" value="Spectrin/alpha-actinin"/>
</dbReference>
<keyword evidence="5" id="KW-1185">Reference proteome</keyword>
<dbReference type="PANTHER" id="PTHR46607:SF1">
    <property type="entry name" value="SEC14 DOMAIN AND SPECTRIN REPEAT-CONTAINING PROTEIN 1"/>
    <property type="match status" value="1"/>
</dbReference>
<accession>A0A6P7LG56</accession>
<comment type="similarity">
    <text evidence="2">Belongs to the SOLO family.</text>
</comment>
<dbReference type="GO" id="GO:0043325">
    <property type="term" value="F:phosphatidylinositol-3,4-bisphosphate binding"/>
    <property type="evidence" value="ECO:0007669"/>
    <property type="project" value="TreeGrafter"/>
</dbReference>
<evidence type="ECO:0000256" key="2">
    <source>
        <dbReference type="ARBA" id="ARBA00038285"/>
    </source>
</evidence>
<dbReference type="GO" id="GO:0005546">
    <property type="term" value="F:phosphatidylinositol-4,5-bisphosphate binding"/>
    <property type="evidence" value="ECO:0007669"/>
    <property type="project" value="TreeGrafter"/>
</dbReference>
<dbReference type="Proteomes" id="UP000515150">
    <property type="component" value="Chromosome 21"/>
</dbReference>
<dbReference type="KEGG" id="bspl:114847562"/>
<dbReference type="FunCoup" id="A0A6P7LG56">
    <property type="interactions" value="762"/>
</dbReference>
<dbReference type="SUPFAM" id="SSF46966">
    <property type="entry name" value="Spectrin repeat"/>
    <property type="match status" value="2"/>
</dbReference>
<dbReference type="SMART" id="SM00150">
    <property type="entry name" value="SPEC"/>
    <property type="match status" value="3"/>
</dbReference>
<dbReference type="GeneID" id="114847562"/>
<dbReference type="Gene3D" id="1.20.58.60">
    <property type="match status" value="2"/>
</dbReference>
<evidence type="ECO:0000259" key="4">
    <source>
        <dbReference type="PROSITE" id="PS50191"/>
    </source>
</evidence>
<dbReference type="OrthoDB" id="5859883at2759"/>
<protein>
    <submittedName>
        <fullName evidence="6">SEC14 domain and spectrin repeat-containing protein 1</fullName>
    </submittedName>
</protein>
<evidence type="ECO:0000256" key="1">
    <source>
        <dbReference type="ARBA" id="ARBA00022737"/>
    </source>
</evidence>
<reference evidence="6" key="1">
    <citation type="submission" date="2025-08" db="UniProtKB">
        <authorList>
            <consortium name="RefSeq"/>
        </authorList>
    </citation>
    <scope>IDENTIFICATION</scope>
</reference>
<dbReference type="GO" id="GO:0070273">
    <property type="term" value="F:phosphatidylinositol-4-phosphate binding"/>
    <property type="evidence" value="ECO:0007669"/>
    <property type="project" value="TreeGrafter"/>
</dbReference>
<dbReference type="InParanoid" id="A0A6P7LG56"/>
<feature type="domain" description="CRAL-TRIO" evidence="4">
    <location>
        <begin position="1"/>
        <end position="158"/>
    </location>
</feature>
<sequence>MSNVTMEATTILPILKKKLAFLSGGKDRRSGLILTIPLCSDQTSMEELSDTLDYLLSIPSEKCKARGFTVIVDGRKSQWNIVKTVVLMLQNVIPAEVSLVCVVKPDEFWDKKVTHFCFWKEKDRLGFEVILVSANKLTRYIEPCQLTDDFGGSLDYDHSDWLSKRLVFEKFTKESTSLLDELSIINDGEKSSSMDKSADCALLPSFDPETVLQTGHELLSELQQRRFNGSEGGGGQGGPAWCPMEEELLAQPQVMKLLDSLREQYTRYQELCRQRNKRTQLDEIHAKVMQVVNWLQGPGSELLKTHQAIGDSMRAAQALQQKHEEIESQHSEWFAVYVELNQQIAALLSAGEEEEAAELKSLQQQLSDVCYRQAAQLEGRQNVLQAAQTFHSTTQELSQQLDGLLGMLCADVAPSDGASIQQNLKLLEEKLQTVEAGLAALRQKGGLLLEQMCSQPSWALEETESPAGEQQDNVQHIQSVMEEMQQRKQRCEDMVDVRRLKMLQMVQLFKCEEDALQAVEWLGELLDALLKTHVRLGDESQETRTMLDKHRKFVDVAQSTYDYGRQLLQATVVLCQSLRCTTRSSGDTLPRLNRVWKQFSVSAEERQQRLELALNFHSAAEKVLQQECVEADSLDEVDSSGKTLLDRLTMPIIFPDGSEQYFGSPSDTAAAAEGVRERLLLVEERRLQLQEARLHNADEDEALMVQGAGLDVIGEELSEKEEQDEEEEKEAEQRDEEFERATQDC</sequence>
<organism evidence="5 6">
    <name type="scientific">Betta splendens</name>
    <name type="common">Siamese fighting fish</name>
    <dbReference type="NCBI Taxonomy" id="158456"/>
    <lineage>
        <taxon>Eukaryota</taxon>
        <taxon>Metazoa</taxon>
        <taxon>Chordata</taxon>
        <taxon>Craniata</taxon>
        <taxon>Vertebrata</taxon>
        <taxon>Euteleostomi</taxon>
        <taxon>Actinopterygii</taxon>
        <taxon>Neopterygii</taxon>
        <taxon>Teleostei</taxon>
        <taxon>Neoteleostei</taxon>
        <taxon>Acanthomorphata</taxon>
        <taxon>Anabantaria</taxon>
        <taxon>Anabantiformes</taxon>
        <taxon>Anabantoidei</taxon>
        <taxon>Osphronemidae</taxon>
        <taxon>Betta</taxon>
    </lineage>
</organism>
<proteinExistence type="inferred from homology"/>
<dbReference type="AlphaFoldDB" id="A0A6P7LG56"/>
<dbReference type="GO" id="GO:0080025">
    <property type="term" value="F:phosphatidylinositol-3,5-bisphosphate binding"/>
    <property type="evidence" value="ECO:0007669"/>
    <property type="project" value="TreeGrafter"/>
</dbReference>
<dbReference type="InterPro" id="IPR056804">
    <property type="entry name" value="Spectrin_SESTD1"/>
</dbReference>
<dbReference type="RefSeq" id="XP_028993277.1">
    <property type="nucleotide sequence ID" value="XM_029137444.3"/>
</dbReference>
<dbReference type="InterPro" id="IPR001251">
    <property type="entry name" value="CRAL-TRIO_dom"/>
</dbReference>
<dbReference type="GO" id="GO:0032266">
    <property type="term" value="F:phosphatidylinositol-3-phosphate binding"/>
    <property type="evidence" value="ECO:0007669"/>
    <property type="project" value="TreeGrafter"/>
</dbReference>
<dbReference type="Pfam" id="PF24915">
    <property type="entry name" value="Spectrin_SESTD1"/>
    <property type="match status" value="1"/>
</dbReference>
<dbReference type="Pfam" id="PF13716">
    <property type="entry name" value="CRAL_TRIO_2"/>
    <property type="match status" value="1"/>
</dbReference>
<dbReference type="CTD" id="91404"/>
<feature type="region of interest" description="Disordered" evidence="3">
    <location>
        <begin position="706"/>
        <end position="745"/>
    </location>
</feature>
<keyword evidence="1" id="KW-0677">Repeat</keyword>
<evidence type="ECO:0000313" key="5">
    <source>
        <dbReference type="Proteomes" id="UP000515150"/>
    </source>
</evidence>
<gene>
    <name evidence="6" type="primary">sestd1</name>
</gene>
<evidence type="ECO:0000256" key="3">
    <source>
        <dbReference type="SAM" id="MobiDB-lite"/>
    </source>
</evidence>
<dbReference type="PROSITE" id="PS50191">
    <property type="entry name" value="CRAL_TRIO"/>
    <property type="match status" value="1"/>
</dbReference>
<name>A0A6P7LG56_BETSP</name>
<evidence type="ECO:0000313" key="6">
    <source>
        <dbReference type="RefSeq" id="XP_028993277.1"/>
    </source>
</evidence>
<feature type="compositionally biased region" description="Acidic residues" evidence="3">
    <location>
        <begin position="713"/>
        <end position="736"/>
    </location>
</feature>
<dbReference type="GO" id="GO:0010314">
    <property type="term" value="F:phosphatidylinositol-5-phosphate binding"/>
    <property type="evidence" value="ECO:0007669"/>
    <property type="project" value="TreeGrafter"/>
</dbReference>